<dbReference type="EMBL" id="GBRH01162969">
    <property type="protein sequence ID" value="JAE34927.1"/>
    <property type="molecule type" value="Transcribed_RNA"/>
</dbReference>
<sequence length="29" mass="3512">MVQIQLSNLNLWNYRTLLYWCLTSPLKCP</sequence>
<proteinExistence type="predicted"/>
<evidence type="ECO:0000313" key="1">
    <source>
        <dbReference type="EMBL" id="JAE34927.1"/>
    </source>
</evidence>
<dbReference type="AlphaFoldDB" id="A0A0A9HDU4"/>
<reference evidence="1" key="2">
    <citation type="journal article" date="2015" name="Data Brief">
        <title>Shoot transcriptome of the giant reed, Arundo donax.</title>
        <authorList>
            <person name="Barrero R.A."/>
            <person name="Guerrero F.D."/>
            <person name="Moolhuijzen P."/>
            <person name="Goolsby J.A."/>
            <person name="Tidwell J."/>
            <person name="Bellgard S.E."/>
            <person name="Bellgard M.I."/>
        </authorList>
    </citation>
    <scope>NUCLEOTIDE SEQUENCE</scope>
    <source>
        <tissue evidence="1">Shoot tissue taken approximately 20 cm above the soil surface</tissue>
    </source>
</reference>
<accession>A0A0A9HDU4</accession>
<name>A0A0A9HDU4_ARUDO</name>
<reference evidence="1" key="1">
    <citation type="submission" date="2014-09" db="EMBL/GenBank/DDBJ databases">
        <authorList>
            <person name="Magalhaes I.L.F."/>
            <person name="Oliveira U."/>
            <person name="Santos F.R."/>
            <person name="Vidigal T.H.D.A."/>
            <person name="Brescovit A.D."/>
            <person name="Santos A.J."/>
        </authorList>
    </citation>
    <scope>NUCLEOTIDE SEQUENCE</scope>
    <source>
        <tissue evidence="1">Shoot tissue taken approximately 20 cm above the soil surface</tissue>
    </source>
</reference>
<organism evidence="1">
    <name type="scientific">Arundo donax</name>
    <name type="common">Giant reed</name>
    <name type="synonym">Donax arundinaceus</name>
    <dbReference type="NCBI Taxonomy" id="35708"/>
    <lineage>
        <taxon>Eukaryota</taxon>
        <taxon>Viridiplantae</taxon>
        <taxon>Streptophyta</taxon>
        <taxon>Embryophyta</taxon>
        <taxon>Tracheophyta</taxon>
        <taxon>Spermatophyta</taxon>
        <taxon>Magnoliopsida</taxon>
        <taxon>Liliopsida</taxon>
        <taxon>Poales</taxon>
        <taxon>Poaceae</taxon>
        <taxon>PACMAD clade</taxon>
        <taxon>Arundinoideae</taxon>
        <taxon>Arundineae</taxon>
        <taxon>Arundo</taxon>
    </lineage>
</organism>
<protein>
    <submittedName>
        <fullName evidence="1">Uncharacterized protein</fullName>
    </submittedName>
</protein>